<gene>
    <name evidence="3" type="ORF">J7T54_001592</name>
</gene>
<evidence type="ECO:0000256" key="1">
    <source>
        <dbReference type="SAM" id="MobiDB-lite"/>
    </source>
</evidence>
<dbReference type="AlphaFoldDB" id="A0A9P9Y583"/>
<name>A0A9P9Y583_9HYPO</name>
<keyword evidence="4" id="KW-1185">Reference proteome</keyword>
<feature type="compositionally biased region" description="Low complexity" evidence="1">
    <location>
        <begin position="546"/>
        <end position="576"/>
    </location>
</feature>
<accession>A0A9P9Y583</accession>
<dbReference type="Proteomes" id="UP001055219">
    <property type="component" value="Unassembled WGS sequence"/>
</dbReference>
<feature type="chain" id="PRO_5040379211" description="Apple domain-containing protein" evidence="2">
    <location>
        <begin position="20"/>
        <end position="593"/>
    </location>
</feature>
<dbReference type="OrthoDB" id="5152618at2759"/>
<evidence type="ECO:0000256" key="2">
    <source>
        <dbReference type="SAM" id="SignalP"/>
    </source>
</evidence>
<feature type="region of interest" description="Disordered" evidence="1">
    <location>
        <begin position="450"/>
        <end position="501"/>
    </location>
</feature>
<feature type="compositionally biased region" description="Polar residues" evidence="1">
    <location>
        <begin position="465"/>
        <end position="476"/>
    </location>
</feature>
<feature type="compositionally biased region" description="Low complexity" evidence="1">
    <location>
        <begin position="482"/>
        <end position="494"/>
    </location>
</feature>
<feature type="region of interest" description="Disordered" evidence="1">
    <location>
        <begin position="534"/>
        <end position="593"/>
    </location>
</feature>
<sequence>MRLSTTLFAASFAASVVNAAPGAKGFSKWWQRQGASKSHVEREALRYNEQRKEHELHHRMWNATNATTSTEGSKESATTPAVITVPYDISSVSHEVVTIDCPLPPVVISVTTVDVTVTVTAEPSFRPHEAGPVANKTVIVDESTTYTTECEEENMAQMTDEVVVDSTRYTPTTVLLTTTTLDKNMSATTIIITATTIVPCESGTETSTPGESGELTTQRTAVTPTNPILDLTTSANSTFVVSSTPTPFVSSIVSTIANSSSIESTPEPSLTESTIVLSPSATPSSSVITLSLTSATTTPVTSEQLTTTEPPRTTGYPLVCIDTWVSPVSTAKMSVTPAPLPEPTRTASADDHDTGAPEEAVLYCGIRGKPAGVYFLAEFIEEKSGVPVTEEGCFQFCDSVMEATEGCQSYRFYHNELGAPRCALYGMPVAAVVDDLDESQDDVWYDLKCGSPTEEGWQDEDEAQTSEPVTRSTASTPAIPESVSSSNVVEPTKAASDETEATTTALAEINPATTKTMASETTSSIAAVMTPTMANSTDAGNEPKDNANSGDGNANSGNAGNNVVGGNNSGNNQQASPGANLIDIDINNTNGLL</sequence>
<evidence type="ECO:0000313" key="4">
    <source>
        <dbReference type="Proteomes" id="UP001055219"/>
    </source>
</evidence>
<comment type="caution">
    <text evidence="3">The sequence shown here is derived from an EMBL/GenBank/DDBJ whole genome shotgun (WGS) entry which is preliminary data.</text>
</comment>
<feature type="signal peptide" evidence="2">
    <location>
        <begin position="1"/>
        <end position="19"/>
    </location>
</feature>
<dbReference type="EMBL" id="JAGIXG020000006">
    <property type="protein sequence ID" value="KAI6783716.1"/>
    <property type="molecule type" value="Genomic_DNA"/>
</dbReference>
<evidence type="ECO:0008006" key="5">
    <source>
        <dbReference type="Google" id="ProtNLM"/>
    </source>
</evidence>
<feature type="region of interest" description="Disordered" evidence="1">
    <location>
        <begin position="335"/>
        <end position="354"/>
    </location>
</feature>
<protein>
    <recommendedName>
        <fullName evidence="5">Apple domain-containing protein</fullName>
    </recommendedName>
</protein>
<dbReference type="RefSeq" id="XP_051364572.1">
    <property type="nucleotide sequence ID" value="XM_051503604.1"/>
</dbReference>
<proteinExistence type="predicted"/>
<evidence type="ECO:0000313" key="3">
    <source>
        <dbReference type="EMBL" id="KAI6783716.1"/>
    </source>
</evidence>
<organism evidence="3 4">
    <name type="scientific">Emericellopsis cladophorae</name>
    <dbReference type="NCBI Taxonomy" id="2686198"/>
    <lineage>
        <taxon>Eukaryota</taxon>
        <taxon>Fungi</taxon>
        <taxon>Dikarya</taxon>
        <taxon>Ascomycota</taxon>
        <taxon>Pezizomycotina</taxon>
        <taxon>Sordariomycetes</taxon>
        <taxon>Hypocreomycetidae</taxon>
        <taxon>Hypocreales</taxon>
        <taxon>Bionectriaceae</taxon>
        <taxon>Emericellopsis</taxon>
    </lineage>
</organism>
<dbReference type="GeneID" id="75828109"/>
<reference evidence="3" key="2">
    <citation type="submission" date="2022-07" db="EMBL/GenBank/DDBJ databases">
        <authorList>
            <person name="Goncalves M.F.M."/>
            <person name="Hilario S."/>
            <person name="Van De Peer Y."/>
            <person name="Esteves A.C."/>
            <person name="Alves A."/>
        </authorList>
    </citation>
    <scope>NUCLEOTIDE SEQUENCE</scope>
    <source>
        <strain evidence="3">MUM 19.33</strain>
    </source>
</reference>
<reference evidence="3" key="1">
    <citation type="journal article" date="2021" name="J Fungi (Basel)">
        <title>Genomic and Metabolomic Analyses of the Marine Fungus Emericellopsis cladophorae: Insights into Saltwater Adaptability Mechanisms and Its Biosynthetic Potential.</title>
        <authorList>
            <person name="Goncalves M.F.M."/>
            <person name="Hilario S."/>
            <person name="Van de Peer Y."/>
            <person name="Esteves A.C."/>
            <person name="Alves A."/>
        </authorList>
    </citation>
    <scope>NUCLEOTIDE SEQUENCE</scope>
    <source>
        <strain evidence="3">MUM 19.33</strain>
    </source>
</reference>
<keyword evidence="2" id="KW-0732">Signal</keyword>